<keyword evidence="2" id="KW-1185">Reference proteome</keyword>
<accession>A0AA88DIT7</accession>
<evidence type="ECO:0000313" key="1">
    <source>
        <dbReference type="EMBL" id="GMN47124.1"/>
    </source>
</evidence>
<sequence>MVDDLKETPLRRSFENGVCDLGTVPLGEIYDGYGRLGLYFDGVESFFGRLDVLRWDGFDAHVRKTLHSIPLFDHEIDEIEGLG</sequence>
<proteinExistence type="predicted"/>
<reference evidence="1" key="1">
    <citation type="submission" date="2023-07" db="EMBL/GenBank/DDBJ databases">
        <title>draft genome sequence of fig (Ficus carica).</title>
        <authorList>
            <person name="Takahashi T."/>
            <person name="Nishimura K."/>
        </authorList>
    </citation>
    <scope>NUCLEOTIDE SEQUENCE</scope>
</reference>
<gene>
    <name evidence="1" type="ORF">TIFTF001_016310</name>
</gene>
<dbReference type="Proteomes" id="UP001187192">
    <property type="component" value="Unassembled WGS sequence"/>
</dbReference>
<dbReference type="EMBL" id="BTGU01000024">
    <property type="protein sequence ID" value="GMN47124.1"/>
    <property type="molecule type" value="Genomic_DNA"/>
</dbReference>
<evidence type="ECO:0000313" key="2">
    <source>
        <dbReference type="Proteomes" id="UP001187192"/>
    </source>
</evidence>
<protein>
    <submittedName>
        <fullName evidence="1">Uncharacterized protein</fullName>
    </submittedName>
</protein>
<name>A0AA88DIT7_FICCA</name>
<dbReference type="AlphaFoldDB" id="A0AA88DIT7"/>
<organism evidence="1 2">
    <name type="scientific">Ficus carica</name>
    <name type="common">Common fig</name>
    <dbReference type="NCBI Taxonomy" id="3494"/>
    <lineage>
        <taxon>Eukaryota</taxon>
        <taxon>Viridiplantae</taxon>
        <taxon>Streptophyta</taxon>
        <taxon>Embryophyta</taxon>
        <taxon>Tracheophyta</taxon>
        <taxon>Spermatophyta</taxon>
        <taxon>Magnoliopsida</taxon>
        <taxon>eudicotyledons</taxon>
        <taxon>Gunneridae</taxon>
        <taxon>Pentapetalae</taxon>
        <taxon>rosids</taxon>
        <taxon>fabids</taxon>
        <taxon>Rosales</taxon>
        <taxon>Moraceae</taxon>
        <taxon>Ficeae</taxon>
        <taxon>Ficus</taxon>
    </lineage>
</organism>
<comment type="caution">
    <text evidence="1">The sequence shown here is derived from an EMBL/GenBank/DDBJ whole genome shotgun (WGS) entry which is preliminary data.</text>
</comment>